<name>A0AAN8XN24_POLSC</name>
<dbReference type="InterPro" id="IPR033362">
    <property type="entry name" value="SSNA1_fam"/>
</dbReference>
<dbReference type="GO" id="GO:0036064">
    <property type="term" value="C:ciliary basal body"/>
    <property type="evidence" value="ECO:0007669"/>
    <property type="project" value="TreeGrafter"/>
</dbReference>
<evidence type="ECO:0000313" key="3">
    <source>
        <dbReference type="EMBL" id="KAK6643884.1"/>
    </source>
</evidence>
<reference evidence="3 5" key="1">
    <citation type="submission" date="2023-10" db="EMBL/GenBank/DDBJ databases">
        <title>Genomes of two closely related lineages of the louse Polyplax serrata with different host specificities.</title>
        <authorList>
            <person name="Martinu J."/>
            <person name="Tarabai H."/>
            <person name="Stefka J."/>
            <person name="Hypsa V."/>
        </authorList>
    </citation>
    <scope>NUCLEOTIDE SEQUENCE [LARGE SCALE GENOMIC DNA]</scope>
    <source>
        <strain evidence="2">98ZLc_SE</strain>
        <strain evidence="3">HR10_N</strain>
    </source>
</reference>
<dbReference type="PANTHER" id="PTHR28661:SF1">
    <property type="entry name" value="MICROTUBULE NUCLEATION FACTOR SSNA1"/>
    <property type="match status" value="1"/>
</dbReference>
<evidence type="ECO:0000313" key="5">
    <source>
        <dbReference type="Proteomes" id="UP001372834"/>
    </source>
</evidence>
<dbReference type="EMBL" id="JAWJWF010000006">
    <property type="protein sequence ID" value="KAK6631375.1"/>
    <property type="molecule type" value="Genomic_DNA"/>
</dbReference>
<proteinExistence type="predicted"/>
<comment type="caution">
    <text evidence="3">The sequence shown here is derived from an EMBL/GenBank/DDBJ whole genome shotgun (WGS) entry which is preliminary data.</text>
</comment>
<gene>
    <name evidence="3" type="ORF">RUM43_000148</name>
    <name evidence="2" type="ORF">RUM44_005901</name>
</gene>
<dbReference type="AlphaFoldDB" id="A0AAN8XN24"/>
<evidence type="ECO:0000313" key="4">
    <source>
        <dbReference type="Proteomes" id="UP001359485"/>
    </source>
</evidence>
<organism evidence="3 5">
    <name type="scientific">Polyplax serrata</name>
    <name type="common">Common mouse louse</name>
    <dbReference type="NCBI Taxonomy" id="468196"/>
    <lineage>
        <taxon>Eukaryota</taxon>
        <taxon>Metazoa</taxon>
        <taxon>Ecdysozoa</taxon>
        <taxon>Arthropoda</taxon>
        <taxon>Hexapoda</taxon>
        <taxon>Insecta</taxon>
        <taxon>Pterygota</taxon>
        <taxon>Neoptera</taxon>
        <taxon>Paraneoptera</taxon>
        <taxon>Psocodea</taxon>
        <taxon>Troctomorpha</taxon>
        <taxon>Phthiraptera</taxon>
        <taxon>Anoplura</taxon>
        <taxon>Polyplacidae</taxon>
        <taxon>Polyplax</taxon>
    </lineage>
</organism>
<evidence type="ECO:0000313" key="2">
    <source>
        <dbReference type="EMBL" id="KAK6631375.1"/>
    </source>
</evidence>
<accession>A0AAN8XN24</accession>
<protein>
    <submittedName>
        <fullName evidence="3">Uncharacterized protein</fullName>
    </submittedName>
</protein>
<keyword evidence="4" id="KW-1185">Reference proteome</keyword>
<dbReference type="PANTHER" id="PTHR28661">
    <property type="entry name" value="SJOEGREN SYNDROME NUCLEAR AUTOANTIGEN 1"/>
    <property type="match status" value="1"/>
</dbReference>
<feature type="coiled-coil region" evidence="1">
    <location>
        <begin position="36"/>
        <end position="63"/>
    </location>
</feature>
<dbReference type="EMBL" id="JAWJWE010000001">
    <property type="protein sequence ID" value="KAK6643884.1"/>
    <property type="molecule type" value="Genomic_DNA"/>
</dbReference>
<keyword evidence="1" id="KW-0175">Coiled coil</keyword>
<dbReference type="Proteomes" id="UP001359485">
    <property type="component" value="Unassembled WGS sequence"/>
</dbReference>
<dbReference type="Proteomes" id="UP001372834">
    <property type="component" value="Unassembled WGS sequence"/>
</dbReference>
<evidence type="ECO:0000256" key="1">
    <source>
        <dbReference type="SAM" id="Coils"/>
    </source>
</evidence>
<sequence length="182" mass="20911">MGKVDTSGESTRDYQTAIRNVVEHLKTKRLELQKDISCDEIEKAQLTSEMNKLKDRISILNANLKKKSEFRMEYDKAITQSEENFDQLLKRSEDFLIETKREALALSHAVCDTPSDFECPKKKREENEKRQTHMGKSKDTMCYTCPVTIVPEVQQQQEPQTITTAMHPTSATIVIPFRANGL</sequence>